<feature type="transmembrane region" description="Helical" evidence="12">
    <location>
        <begin position="109"/>
        <end position="135"/>
    </location>
</feature>
<reference evidence="14 15" key="1">
    <citation type="submission" date="2020-08" db="EMBL/GenBank/DDBJ databases">
        <title>Functional genomics of gut bacteria from endangered species of beetles.</title>
        <authorList>
            <person name="Carlos-Shanley C."/>
        </authorList>
    </citation>
    <scope>NUCLEOTIDE SEQUENCE [LARGE SCALE GENOMIC DNA]</scope>
    <source>
        <strain evidence="14 15">S00124</strain>
    </source>
</reference>
<keyword evidence="10" id="KW-0482">Metalloprotease</keyword>
<evidence type="ECO:0000256" key="5">
    <source>
        <dbReference type="ARBA" id="ARBA00022692"/>
    </source>
</evidence>
<keyword evidence="9 12" id="KW-1133">Transmembrane helix</keyword>
<protein>
    <submittedName>
        <fullName evidence="14">Zn-dependent protease with chaperone function</fullName>
    </submittedName>
</protein>
<evidence type="ECO:0000256" key="8">
    <source>
        <dbReference type="ARBA" id="ARBA00022833"/>
    </source>
</evidence>
<comment type="cofactor">
    <cofactor evidence="1">
        <name>Zn(2+)</name>
        <dbReference type="ChEBI" id="CHEBI:29105"/>
    </cofactor>
</comment>
<dbReference type="RefSeq" id="WP_184706780.1">
    <property type="nucleotide sequence ID" value="NZ_JACHKZ010000006.1"/>
</dbReference>
<evidence type="ECO:0000256" key="7">
    <source>
        <dbReference type="ARBA" id="ARBA00022801"/>
    </source>
</evidence>
<evidence type="ECO:0000256" key="3">
    <source>
        <dbReference type="ARBA" id="ARBA00022475"/>
    </source>
</evidence>
<dbReference type="Pfam" id="PF01435">
    <property type="entry name" value="Peptidase_M48"/>
    <property type="match status" value="1"/>
</dbReference>
<keyword evidence="7" id="KW-0378">Hydrolase</keyword>
<feature type="transmembrane region" description="Helical" evidence="12">
    <location>
        <begin position="15"/>
        <end position="33"/>
    </location>
</feature>
<evidence type="ECO:0000256" key="2">
    <source>
        <dbReference type="ARBA" id="ARBA00004651"/>
    </source>
</evidence>
<evidence type="ECO:0000256" key="1">
    <source>
        <dbReference type="ARBA" id="ARBA00001947"/>
    </source>
</evidence>
<dbReference type="PANTHER" id="PTHR43221:SF1">
    <property type="entry name" value="PROTEASE HTPX"/>
    <property type="match status" value="1"/>
</dbReference>
<keyword evidence="8" id="KW-0862">Zinc</keyword>
<evidence type="ECO:0000313" key="14">
    <source>
        <dbReference type="EMBL" id="MBB6577248.1"/>
    </source>
</evidence>
<gene>
    <name evidence="14" type="ORF">HNP33_001303</name>
</gene>
<dbReference type="InterPro" id="IPR001915">
    <property type="entry name" value="Peptidase_M48"/>
</dbReference>
<feature type="transmembrane region" description="Helical" evidence="12">
    <location>
        <begin position="568"/>
        <end position="589"/>
    </location>
</feature>
<evidence type="ECO:0000256" key="9">
    <source>
        <dbReference type="ARBA" id="ARBA00022989"/>
    </source>
</evidence>
<keyword evidence="3" id="KW-1003">Cell membrane</keyword>
<evidence type="ECO:0000256" key="11">
    <source>
        <dbReference type="ARBA" id="ARBA00023136"/>
    </source>
</evidence>
<dbReference type="InterPro" id="IPR050083">
    <property type="entry name" value="HtpX_protease"/>
</dbReference>
<evidence type="ECO:0000256" key="4">
    <source>
        <dbReference type="ARBA" id="ARBA00022670"/>
    </source>
</evidence>
<dbReference type="Proteomes" id="UP000562492">
    <property type="component" value="Unassembled WGS sequence"/>
</dbReference>
<dbReference type="GO" id="GO:0008233">
    <property type="term" value="F:peptidase activity"/>
    <property type="evidence" value="ECO:0007669"/>
    <property type="project" value="UniProtKB-KW"/>
</dbReference>
<feature type="transmembrane region" description="Helical" evidence="12">
    <location>
        <begin position="156"/>
        <end position="176"/>
    </location>
</feature>
<organism evidence="14 15">
    <name type="scientific">Comamonas odontotermitis</name>
    <dbReference type="NCBI Taxonomy" id="379895"/>
    <lineage>
        <taxon>Bacteria</taxon>
        <taxon>Pseudomonadati</taxon>
        <taxon>Pseudomonadota</taxon>
        <taxon>Betaproteobacteria</taxon>
        <taxon>Burkholderiales</taxon>
        <taxon>Comamonadaceae</taxon>
        <taxon>Comamonas</taxon>
    </lineage>
</organism>
<dbReference type="PANTHER" id="PTHR43221">
    <property type="entry name" value="PROTEASE HTPX"/>
    <property type="match status" value="1"/>
</dbReference>
<evidence type="ECO:0000256" key="10">
    <source>
        <dbReference type="ARBA" id="ARBA00023049"/>
    </source>
</evidence>
<dbReference type="EMBL" id="JACHKZ010000006">
    <property type="protein sequence ID" value="MBB6577248.1"/>
    <property type="molecule type" value="Genomic_DNA"/>
</dbReference>
<feature type="transmembrane region" description="Helical" evidence="12">
    <location>
        <begin position="595"/>
        <end position="615"/>
    </location>
</feature>
<keyword evidence="5 12" id="KW-0812">Transmembrane</keyword>
<keyword evidence="4 14" id="KW-0645">Protease</keyword>
<dbReference type="Gene3D" id="3.30.2010.10">
    <property type="entry name" value="Metalloproteases ('zincins'), catalytic domain"/>
    <property type="match status" value="1"/>
</dbReference>
<comment type="caution">
    <text evidence="14">The sequence shown here is derived from an EMBL/GenBank/DDBJ whole genome shotgun (WGS) entry which is preliminary data.</text>
</comment>
<name>A0ABR6RDL3_9BURK</name>
<feature type="transmembrane region" description="Helical" evidence="12">
    <location>
        <begin position="196"/>
        <end position="216"/>
    </location>
</feature>
<evidence type="ECO:0000313" key="15">
    <source>
        <dbReference type="Proteomes" id="UP000562492"/>
    </source>
</evidence>
<dbReference type="GO" id="GO:0006508">
    <property type="term" value="P:proteolysis"/>
    <property type="evidence" value="ECO:0007669"/>
    <property type="project" value="UniProtKB-KW"/>
</dbReference>
<evidence type="ECO:0000256" key="6">
    <source>
        <dbReference type="ARBA" id="ARBA00022723"/>
    </source>
</evidence>
<feature type="domain" description="Peptidase M48" evidence="13">
    <location>
        <begin position="305"/>
        <end position="475"/>
    </location>
</feature>
<accession>A0ABR6RDL3</accession>
<sequence>MSETDKKWAARAKRWAVLFGIPLLMLLIGMWQWSRAGASVDVQATIAEYEQVVQELKAMEDASPRGRAKVKDSEGRSVDARLMRSRYERALAELKAGGLNVTTRNLQPTLAGCTMAFSVLALLWSALGVFYQNAMGKKAMQSREQLLATFEKGRRLLPTYMVVMVLLLFAAAIPLLVYEMMPILRHNRYSKGDMKLMLVLGGLALFLLYSGCKVLWDVWKASRKPMENEPIDVMGQSLAREKAPELWAFVDRVAAKTGAGMPDSIVVGLNEGFFVTEHPVKLSNGSMVPAGRVLYLPLPYMAFLNAGEVAAVIGHELGHFIGEDTLYSQRFSPIYAATINHLVAISGGEKHEESWMDFLRRPATLFGEMFLDSFHEAVRFWGRKRELAADAVGASVVSPQAVASSLLRITALEPHVSEALEMNWDQGQTVEGGIVGHVRQLVASKGMADPSQHLENRQSHPTDTHPELAVRLDALGVPITAELLGRAMDPLGSRLLQEFGLEQGTAPAAATGGTMAGSVAPAAVVDVNAALQSELTSVAASARSAKIAELQEIAALGRERTVIYERSWFQTGLFVFFTVVCVVGAAFLFNSRNGQLYGVGVLLAGLACAYFAFLFSRDGKEPALVLAPEGVQMFKAQELLPWSAIDDFQFNQANHVLTITLPLEQGVVPPALGVGRRRGQYVKKKHRLVLALKGVKKMKNDAFAELMVNYWRAYHARRELQRMGVQP</sequence>
<comment type="subcellular location">
    <subcellularLocation>
        <location evidence="2">Cell membrane</location>
        <topology evidence="2">Multi-pass membrane protein</topology>
    </subcellularLocation>
</comment>
<keyword evidence="15" id="KW-1185">Reference proteome</keyword>
<keyword evidence="6" id="KW-0479">Metal-binding</keyword>
<evidence type="ECO:0000259" key="13">
    <source>
        <dbReference type="Pfam" id="PF01435"/>
    </source>
</evidence>
<evidence type="ECO:0000256" key="12">
    <source>
        <dbReference type="SAM" id="Phobius"/>
    </source>
</evidence>
<keyword evidence="11 12" id="KW-0472">Membrane</keyword>
<proteinExistence type="predicted"/>
<dbReference type="CDD" id="cd07328">
    <property type="entry name" value="M48_Ste24p_like"/>
    <property type="match status" value="1"/>
</dbReference>